<organism evidence="2 3">
    <name type="scientific">Clostridium rhizosphaerae</name>
    <dbReference type="NCBI Taxonomy" id="2803861"/>
    <lineage>
        <taxon>Bacteria</taxon>
        <taxon>Bacillati</taxon>
        <taxon>Bacillota</taxon>
        <taxon>Clostridia</taxon>
        <taxon>Eubacteriales</taxon>
        <taxon>Clostridiaceae</taxon>
        <taxon>Clostridium</taxon>
    </lineage>
</organism>
<proteinExistence type="predicted"/>
<evidence type="ECO:0000313" key="3">
    <source>
        <dbReference type="Proteomes" id="UP000632377"/>
    </source>
</evidence>
<feature type="region of interest" description="Disordered" evidence="1">
    <location>
        <begin position="86"/>
        <end position="106"/>
    </location>
</feature>
<evidence type="ECO:0000256" key="1">
    <source>
        <dbReference type="SAM" id="MobiDB-lite"/>
    </source>
</evidence>
<dbReference type="RefSeq" id="WP_202747719.1">
    <property type="nucleotide sequence ID" value="NZ_JAESWC010000002.1"/>
</dbReference>
<sequence length="139" mass="17249">MAYRQMPLNMMWYQGPMGNMYDPMIEEDDEQDLAMLYPSLYHRVMPLVMYHGDQMEMKYGPMYAPTREEVGRITDDIYDRLGSDMNFDEYENEDEGEEKSRQRPRRRRFPRDLISILFLRDLHRRRRRRRRRMHFYGGY</sequence>
<accession>A0ABS1T9T3</accession>
<comment type="caution">
    <text evidence="2">The sequence shown here is derived from an EMBL/GenBank/DDBJ whole genome shotgun (WGS) entry which is preliminary data.</text>
</comment>
<evidence type="ECO:0000313" key="2">
    <source>
        <dbReference type="EMBL" id="MBL4935104.1"/>
    </source>
</evidence>
<protein>
    <submittedName>
        <fullName evidence="2">Uncharacterized protein</fullName>
    </submittedName>
</protein>
<reference evidence="2 3" key="1">
    <citation type="submission" date="2021-01" db="EMBL/GenBank/DDBJ databases">
        <title>Genome public.</title>
        <authorList>
            <person name="Liu C."/>
            <person name="Sun Q."/>
        </authorList>
    </citation>
    <scope>NUCLEOTIDE SEQUENCE [LARGE SCALE GENOMIC DNA]</scope>
    <source>
        <strain evidence="2 3">YIM B02515</strain>
    </source>
</reference>
<keyword evidence="3" id="KW-1185">Reference proteome</keyword>
<gene>
    <name evidence="2" type="ORF">JK636_04960</name>
</gene>
<feature type="compositionally biased region" description="Acidic residues" evidence="1">
    <location>
        <begin position="86"/>
        <end position="97"/>
    </location>
</feature>
<dbReference type="Proteomes" id="UP000632377">
    <property type="component" value="Unassembled WGS sequence"/>
</dbReference>
<name>A0ABS1T9T3_9CLOT</name>
<dbReference type="EMBL" id="JAESWC010000002">
    <property type="protein sequence ID" value="MBL4935104.1"/>
    <property type="molecule type" value="Genomic_DNA"/>
</dbReference>